<proteinExistence type="inferred from homology"/>
<comment type="caution">
    <text evidence="4">The sequence shown here is derived from an EMBL/GenBank/DDBJ whole genome shotgun (WGS) entry which is preliminary data.</text>
</comment>
<dbReference type="InterPro" id="IPR001087">
    <property type="entry name" value="GDSL"/>
</dbReference>
<dbReference type="Gene3D" id="3.40.50.1110">
    <property type="entry name" value="SGNH hydrolase"/>
    <property type="match status" value="1"/>
</dbReference>
<dbReference type="FunFam" id="3.40.50.1110:FF:000026">
    <property type="entry name" value="GDSL esterase/lipase At3g14220"/>
    <property type="match status" value="1"/>
</dbReference>
<dbReference type="SUPFAM" id="SSF52266">
    <property type="entry name" value="SGNH hydrolase"/>
    <property type="match status" value="1"/>
</dbReference>
<dbReference type="OrthoDB" id="1600564at2759"/>
<organism evidence="4 5">
    <name type="scientific">Microthlaspi erraticum</name>
    <dbReference type="NCBI Taxonomy" id="1685480"/>
    <lineage>
        <taxon>Eukaryota</taxon>
        <taxon>Viridiplantae</taxon>
        <taxon>Streptophyta</taxon>
        <taxon>Embryophyta</taxon>
        <taxon>Tracheophyta</taxon>
        <taxon>Spermatophyta</taxon>
        <taxon>Magnoliopsida</taxon>
        <taxon>eudicotyledons</taxon>
        <taxon>Gunneridae</taxon>
        <taxon>Pentapetalae</taxon>
        <taxon>rosids</taxon>
        <taxon>malvids</taxon>
        <taxon>Brassicales</taxon>
        <taxon>Brassicaceae</taxon>
        <taxon>Coluteocarpeae</taxon>
        <taxon>Microthlaspi</taxon>
    </lineage>
</organism>
<dbReference type="AlphaFoldDB" id="A0A6D2HVD6"/>
<evidence type="ECO:0000313" key="4">
    <source>
        <dbReference type="EMBL" id="CAA7018486.1"/>
    </source>
</evidence>
<sequence length="383" mass="42953">MRNKCSLVSVLLVFTLFHTLDIVSAQNVPAVALFTFGDSNFDAGNRKFLLNANAPQNFWPYGKSRDDPNGKFSDGKIVPDFIAKFMGIPHDLPPAFKPDADVSRGASFAVGHASLLGSPRGSLNLNQQVRRFNDMRSNWKEDYIHKSLFMIFIGTEDYLNFTKNNPNADGSAQQAFVTSVTNRLRRDINLLYSSGASKFVVYMLPPLGCLPIVRQEYKTGNGCYEKLNDLAKQHNAIIGPMLNEMAKTGAGFQFTVFDFYNVVLRRTQRNLNYRYSVANISCCGVGTHNAYGCGLPNVHSKLCEYQRSYLYFDASHHSEKAQESFAHLLFGADTIVIQPLNVRELIVYPADESMRDLWEDKTEEKLSLVLDVDVDASGSEYTI</sequence>
<evidence type="ECO:0000256" key="3">
    <source>
        <dbReference type="SAM" id="SignalP"/>
    </source>
</evidence>
<dbReference type="InterPro" id="IPR035669">
    <property type="entry name" value="SGNH_plant_lipase-like"/>
</dbReference>
<dbReference type="InterPro" id="IPR044552">
    <property type="entry name" value="GLIP1-5/GLL25"/>
</dbReference>
<keyword evidence="5" id="KW-1185">Reference proteome</keyword>
<protein>
    <recommendedName>
        <fullName evidence="6">SGNH hydrolase-type esterase domain-containing protein</fullName>
    </recommendedName>
</protein>
<dbReference type="Proteomes" id="UP000467841">
    <property type="component" value="Unassembled WGS sequence"/>
</dbReference>
<feature type="signal peptide" evidence="3">
    <location>
        <begin position="1"/>
        <end position="25"/>
    </location>
</feature>
<feature type="chain" id="PRO_5025571577" description="SGNH hydrolase-type esterase domain-containing protein" evidence="3">
    <location>
        <begin position="26"/>
        <end position="383"/>
    </location>
</feature>
<evidence type="ECO:0008006" key="6">
    <source>
        <dbReference type="Google" id="ProtNLM"/>
    </source>
</evidence>
<dbReference type="GO" id="GO:0016298">
    <property type="term" value="F:lipase activity"/>
    <property type="evidence" value="ECO:0007669"/>
    <property type="project" value="TreeGrafter"/>
</dbReference>
<evidence type="ECO:0000256" key="1">
    <source>
        <dbReference type="ARBA" id="ARBA00008668"/>
    </source>
</evidence>
<gene>
    <name evidence="4" type="ORF">MERR_LOCUS5721</name>
</gene>
<keyword evidence="2 3" id="KW-0732">Signal</keyword>
<dbReference type="Pfam" id="PF00657">
    <property type="entry name" value="Lipase_GDSL"/>
    <property type="match status" value="1"/>
</dbReference>
<evidence type="ECO:0000256" key="2">
    <source>
        <dbReference type="ARBA" id="ARBA00022729"/>
    </source>
</evidence>
<accession>A0A6D2HVD6</accession>
<reference evidence="4" key="1">
    <citation type="submission" date="2020-01" db="EMBL/GenBank/DDBJ databases">
        <authorList>
            <person name="Mishra B."/>
        </authorList>
    </citation>
    <scope>NUCLEOTIDE SEQUENCE [LARGE SCALE GENOMIC DNA]</scope>
</reference>
<dbReference type="CDD" id="cd01837">
    <property type="entry name" value="SGNH_plant_lipase_like"/>
    <property type="match status" value="1"/>
</dbReference>
<dbReference type="PANTHER" id="PTHR45966">
    <property type="entry name" value="GDSL-LIKE LIPASE/ACYLHYDROLASE"/>
    <property type="match status" value="1"/>
</dbReference>
<evidence type="ECO:0000313" key="5">
    <source>
        <dbReference type="Proteomes" id="UP000467841"/>
    </source>
</evidence>
<dbReference type="PANTHER" id="PTHR45966:SF36">
    <property type="entry name" value="INACTIVE GDSL ESTERASE_LIPASE-LIKE PROTEIN 25"/>
    <property type="match status" value="1"/>
</dbReference>
<comment type="similarity">
    <text evidence="1">Belongs to the 'GDSL' lipolytic enzyme family.</text>
</comment>
<name>A0A6D2HVD6_9BRAS</name>
<dbReference type="InterPro" id="IPR036514">
    <property type="entry name" value="SGNH_hydro_sf"/>
</dbReference>
<dbReference type="GO" id="GO:0007029">
    <property type="term" value="P:endoplasmic reticulum organization"/>
    <property type="evidence" value="ECO:0007669"/>
    <property type="project" value="TreeGrafter"/>
</dbReference>
<dbReference type="EMBL" id="CACVBM020000388">
    <property type="protein sequence ID" value="CAA7018486.1"/>
    <property type="molecule type" value="Genomic_DNA"/>
</dbReference>